<comment type="caution">
    <text evidence="1">The sequence shown here is derived from an EMBL/GenBank/DDBJ whole genome shotgun (WGS) entry which is preliminary data.</text>
</comment>
<dbReference type="SUPFAM" id="SSF53795">
    <property type="entry name" value="PEP carboxykinase-like"/>
    <property type="match status" value="1"/>
</dbReference>
<dbReference type="Gene3D" id="1.10.10.1150">
    <property type="entry name" value="Coenzyme PQQ synthesis protein D (PqqD)"/>
    <property type="match status" value="1"/>
</dbReference>
<proteinExistence type="predicted"/>
<dbReference type="InterPro" id="IPR008792">
    <property type="entry name" value="PQQD"/>
</dbReference>
<name>A0ABT5YHK7_9PROT</name>
<keyword evidence="2" id="KW-1185">Reference proteome</keyword>
<evidence type="ECO:0000313" key="1">
    <source>
        <dbReference type="EMBL" id="MDF2094423.1"/>
    </source>
</evidence>
<reference evidence="1 2" key="1">
    <citation type="submission" date="2023-03" db="EMBL/GenBank/DDBJ databases">
        <title>Fodinicurvata sp. CAU 1616 isolated from sea sendiment.</title>
        <authorList>
            <person name="Kim W."/>
        </authorList>
    </citation>
    <scope>NUCLEOTIDE SEQUENCE [LARGE SCALE GENOMIC DNA]</scope>
    <source>
        <strain evidence="1 2">CAU 1616</strain>
    </source>
</reference>
<dbReference type="InterPro" id="IPR027417">
    <property type="entry name" value="P-loop_NTPase"/>
</dbReference>
<gene>
    <name evidence="1" type="ORF">P2G67_00370</name>
</gene>
<dbReference type="EMBL" id="JARHUD010000001">
    <property type="protein sequence ID" value="MDF2094423.1"/>
    <property type="molecule type" value="Genomic_DNA"/>
</dbReference>
<organism evidence="1 2">
    <name type="scientific">Aquibaculum arenosum</name>
    <dbReference type="NCBI Taxonomy" id="3032591"/>
    <lineage>
        <taxon>Bacteria</taxon>
        <taxon>Pseudomonadati</taxon>
        <taxon>Pseudomonadota</taxon>
        <taxon>Alphaproteobacteria</taxon>
        <taxon>Rhodospirillales</taxon>
        <taxon>Rhodovibrionaceae</taxon>
        <taxon>Aquibaculum</taxon>
    </lineage>
</organism>
<dbReference type="Gene3D" id="3.40.50.300">
    <property type="entry name" value="P-loop containing nucleotide triphosphate hydrolases"/>
    <property type="match status" value="1"/>
</dbReference>
<dbReference type="Pfam" id="PF05402">
    <property type="entry name" value="PqqD"/>
    <property type="match status" value="1"/>
</dbReference>
<protein>
    <submittedName>
        <fullName evidence="1">PqqD family protein</fullName>
    </submittedName>
</protein>
<accession>A0ABT5YHK7</accession>
<evidence type="ECO:0000313" key="2">
    <source>
        <dbReference type="Proteomes" id="UP001215503"/>
    </source>
</evidence>
<dbReference type="InterPro" id="IPR041881">
    <property type="entry name" value="PqqD_sf"/>
</dbReference>
<dbReference type="Proteomes" id="UP001215503">
    <property type="component" value="Unassembled WGS sequence"/>
</dbReference>
<sequence>MSDKLIAFEGLAGPVAFEGAGPVLYELEGVLRGWPRWPVAAAGAASEPMISVDRCRGGYAISVSWRNDGYVEPTPVSALCSLVVDLVEAYVRSEPGRLCLHCAAVKVDGRLLVFPAASRAGKSTLTARLAAAGRQAFTDDLLALDLYNGKGMAFGVPPRLRRPLPPGLDPAFTAFIEEHAGPKDAYYAYLDLPPDRQAHFGTVAPLGAVVLLERDPGVLQARLEPAEPAHALRLLLGQSLTIQGCGSRLLEDLHDLLAARPCLTLHYSDLEQAVALLQDGQAFSEQAARLAASPIELRAVEQPIEPLAPSSERSRRFQQKPGVRGRAVGEHLFLTEPDSGDLCELNLLGAGVWNLLAEPHSLEEVTAVLVEVFEDAAPPTIVADTRRLLSDLEQRGLIQPC</sequence>
<dbReference type="RefSeq" id="WP_275818918.1">
    <property type="nucleotide sequence ID" value="NZ_JARHUD010000001.1"/>
</dbReference>